<evidence type="ECO:0008006" key="3">
    <source>
        <dbReference type="Google" id="ProtNLM"/>
    </source>
</evidence>
<dbReference type="Proteomes" id="UP000680365">
    <property type="component" value="Unassembled WGS sequence"/>
</dbReference>
<proteinExistence type="predicted"/>
<gene>
    <name evidence="1" type="ORF">VAMP_8n130</name>
</gene>
<accession>A0ABS5QJW0</accession>
<dbReference type="RefSeq" id="WP_213348207.1">
    <property type="nucleotide sequence ID" value="NZ_JAEDAM010000005.1"/>
</dbReference>
<protein>
    <recommendedName>
        <fullName evidence="3">pEK499-p136 HEPN domain-containing protein</fullName>
    </recommendedName>
</protein>
<keyword evidence="2" id="KW-1185">Reference proteome</keyword>
<name>A0ABS5QJW0_9BACT</name>
<organism evidence="1 2">
    <name type="scientific">Candidatus Vampirococcus lugosii</name>
    <dbReference type="NCBI Taxonomy" id="2789015"/>
    <lineage>
        <taxon>Bacteria</taxon>
        <taxon>Candidatus Absconditibacteriota</taxon>
        <taxon>Vampirococcus</taxon>
    </lineage>
</organism>
<sequence>MDKKQIDKSIGLIQGYYKFLYLGLFLENIIKENDISQFAKDINIKTGTKTSFKLNEKTIQKLLKEIYNNPDKQNIFGYFTELTMFRGISSTMKELLDNNNEFKYFIKERLGNNYFHFDQIIRFIRNVLSHNIDTNILIKTEDYESQKIYLLYNQGPLINFDFKYKKSFDKYRKGNKDYGLKIKINFKKLSHNDKFFNIISIHDLFMISELCYNMIEIYKYEYK</sequence>
<evidence type="ECO:0000313" key="2">
    <source>
        <dbReference type="Proteomes" id="UP000680365"/>
    </source>
</evidence>
<comment type="caution">
    <text evidence="1">The sequence shown here is derived from an EMBL/GenBank/DDBJ whole genome shotgun (WGS) entry which is preliminary data.</text>
</comment>
<reference evidence="1 2" key="1">
    <citation type="journal article" date="2021" name="Nat. Commun.">
        <title>Reductive evolution and unique predatory mode in the CPR bacterium Vampirococcus lugosii.</title>
        <authorList>
            <person name="Moreira D."/>
            <person name="Zivanovic Y."/>
            <person name="Lopez-Archilla A.I."/>
            <person name="Iniesto M."/>
            <person name="Lopez-Garcia P."/>
        </authorList>
    </citation>
    <scope>NUCLEOTIDE SEQUENCE [LARGE SCALE GENOMIC DNA]</scope>
    <source>
        <strain evidence="1">Chiprana</strain>
    </source>
</reference>
<evidence type="ECO:0000313" key="1">
    <source>
        <dbReference type="EMBL" id="MBS8121556.1"/>
    </source>
</evidence>
<dbReference type="EMBL" id="JAEDAM010000005">
    <property type="protein sequence ID" value="MBS8121556.1"/>
    <property type="molecule type" value="Genomic_DNA"/>
</dbReference>